<feature type="domain" description="GtrA/DPMS transmembrane" evidence="7">
    <location>
        <begin position="9"/>
        <end position="125"/>
    </location>
</feature>
<dbReference type="Pfam" id="PF04138">
    <property type="entry name" value="GtrA_DPMS_TM"/>
    <property type="match status" value="1"/>
</dbReference>
<evidence type="ECO:0000313" key="9">
    <source>
        <dbReference type="Proteomes" id="UP000035489"/>
    </source>
</evidence>
<dbReference type="InterPro" id="IPR007267">
    <property type="entry name" value="GtrA_DPMS_TM"/>
</dbReference>
<dbReference type="Proteomes" id="UP000035489">
    <property type="component" value="Unassembled WGS sequence"/>
</dbReference>
<dbReference type="PANTHER" id="PTHR38459">
    <property type="entry name" value="PROPHAGE BACTOPRENOL-LINKED GLUCOSE TRANSLOCASE HOMOLOG"/>
    <property type="match status" value="1"/>
</dbReference>
<keyword evidence="9" id="KW-1185">Reference proteome</keyword>
<keyword evidence="5 6" id="KW-0472">Membrane</keyword>
<proteinExistence type="inferred from homology"/>
<sequence>MQIVLDLARYSLGSAAALAVDYSLLIVLTELMGLHYMASAAVGFSAGLIAAYALSVVFVFKRRRLDRPFLEFAAFAAIGVLGLGLNQALLWGIVTYLDVTYVLAKLPTTSVVFLFNFAMRRTLLFSSTR</sequence>
<evidence type="ECO:0000259" key="7">
    <source>
        <dbReference type="Pfam" id="PF04138"/>
    </source>
</evidence>
<comment type="caution">
    <text evidence="8">The sequence shown here is derived from an EMBL/GenBank/DDBJ whole genome shotgun (WGS) entry which is preliminary data.</text>
</comment>
<evidence type="ECO:0000256" key="3">
    <source>
        <dbReference type="ARBA" id="ARBA00022692"/>
    </source>
</evidence>
<dbReference type="GO" id="GO:0000271">
    <property type="term" value="P:polysaccharide biosynthetic process"/>
    <property type="evidence" value="ECO:0007669"/>
    <property type="project" value="InterPro"/>
</dbReference>
<dbReference type="PATRIC" id="fig|1225564.3.peg.3483"/>
<keyword evidence="3 6" id="KW-0812">Transmembrane</keyword>
<feature type="transmembrane region" description="Helical" evidence="6">
    <location>
        <begin position="7"/>
        <end position="28"/>
    </location>
</feature>
<evidence type="ECO:0000256" key="1">
    <source>
        <dbReference type="ARBA" id="ARBA00004141"/>
    </source>
</evidence>
<reference evidence="8 9" key="1">
    <citation type="submission" date="2015-05" db="EMBL/GenBank/DDBJ databases">
        <title>Draft genome sequence of Microvirga vignae strain BR3299, a novel nitrogen fixing bacteria isolated from Brazil semi-aired region.</title>
        <authorList>
            <person name="Zilli J.E."/>
            <person name="Passos S.R."/>
            <person name="Leite J."/>
            <person name="Baldani J.I."/>
            <person name="Xavier G.R."/>
            <person name="Rumjaneck N.G."/>
            <person name="Simoes-Araujo J.L."/>
        </authorList>
    </citation>
    <scope>NUCLEOTIDE SEQUENCE [LARGE SCALE GENOMIC DNA]</scope>
    <source>
        <strain evidence="8 9">BR3299</strain>
    </source>
</reference>
<accession>A0A0H1RCG3</accession>
<evidence type="ECO:0000256" key="4">
    <source>
        <dbReference type="ARBA" id="ARBA00022989"/>
    </source>
</evidence>
<name>A0A0H1RCG3_9HYPH</name>
<protein>
    <recommendedName>
        <fullName evidence="7">GtrA/DPMS transmembrane domain-containing protein</fullName>
    </recommendedName>
</protein>
<dbReference type="AlphaFoldDB" id="A0A0H1RCG3"/>
<dbReference type="GO" id="GO:0005886">
    <property type="term" value="C:plasma membrane"/>
    <property type="evidence" value="ECO:0007669"/>
    <property type="project" value="TreeGrafter"/>
</dbReference>
<evidence type="ECO:0000256" key="5">
    <source>
        <dbReference type="ARBA" id="ARBA00023136"/>
    </source>
</evidence>
<evidence type="ECO:0000313" key="8">
    <source>
        <dbReference type="EMBL" id="KLK92779.1"/>
    </source>
</evidence>
<dbReference type="InterPro" id="IPR051401">
    <property type="entry name" value="GtrA_CellWall_Glycosyl"/>
</dbReference>
<evidence type="ECO:0000256" key="6">
    <source>
        <dbReference type="SAM" id="Phobius"/>
    </source>
</evidence>
<comment type="similarity">
    <text evidence="2">Belongs to the GtrA family.</text>
</comment>
<dbReference type="PANTHER" id="PTHR38459:SF1">
    <property type="entry name" value="PROPHAGE BACTOPRENOL-LINKED GLUCOSE TRANSLOCASE HOMOLOG"/>
    <property type="match status" value="1"/>
</dbReference>
<feature type="transmembrane region" description="Helical" evidence="6">
    <location>
        <begin position="72"/>
        <end position="93"/>
    </location>
</feature>
<feature type="transmembrane region" description="Helical" evidence="6">
    <location>
        <begin position="99"/>
        <end position="119"/>
    </location>
</feature>
<dbReference type="EMBL" id="LCYG01000032">
    <property type="protein sequence ID" value="KLK92779.1"/>
    <property type="molecule type" value="Genomic_DNA"/>
</dbReference>
<feature type="transmembrane region" description="Helical" evidence="6">
    <location>
        <begin position="34"/>
        <end position="60"/>
    </location>
</feature>
<organism evidence="8 9">
    <name type="scientific">Microvirga vignae</name>
    <dbReference type="NCBI Taxonomy" id="1225564"/>
    <lineage>
        <taxon>Bacteria</taxon>
        <taxon>Pseudomonadati</taxon>
        <taxon>Pseudomonadota</taxon>
        <taxon>Alphaproteobacteria</taxon>
        <taxon>Hyphomicrobiales</taxon>
        <taxon>Methylobacteriaceae</taxon>
        <taxon>Microvirga</taxon>
    </lineage>
</organism>
<dbReference type="RefSeq" id="WP_047189615.1">
    <property type="nucleotide sequence ID" value="NZ_LCYG01000032.1"/>
</dbReference>
<gene>
    <name evidence="8" type="ORF">AA309_13190</name>
</gene>
<evidence type="ECO:0000256" key="2">
    <source>
        <dbReference type="ARBA" id="ARBA00009399"/>
    </source>
</evidence>
<dbReference type="STRING" id="1225564.AA309_13190"/>
<dbReference type="OrthoDB" id="7192803at2"/>
<keyword evidence="4 6" id="KW-1133">Transmembrane helix</keyword>
<comment type="subcellular location">
    <subcellularLocation>
        <location evidence="1">Membrane</location>
        <topology evidence="1">Multi-pass membrane protein</topology>
    </subcellularLocation>
</comment>